<evidence type="ECO:0000256" key="8">
    <source>
        <dbReference type="ARBA" id="ARBA00026081"/>
    </source>
</evidence>
<feature type="transmembrane region" description="Helical" evidence="9">
    <location>
        <begin position="302"/>
        <end position="321"/>
    </location>
</feature>
<protein>
    <submittedName>
        <fullName evidence="10">LPS export ABC transporter permease LptG</fullName>
    </submittedName>
</protein>
<dbReference type="OrthoDB" id="9776227at2"/>
<dbReference type="Pfam" id="PF03739">
    <property type="entry name" value="LptF_LptG"/>
    <property type="match status" value="1"/>
</dbReference>
<dbReference type="EMBL" id="SRLE01000013">
    <property type="protein sequence ID" value="TGD71597.1"/>
    <property type="molecule type" value="Genomic_DNA"/>
</dbReference>
<feature type="transmembrane region" description="Helical" evidence="9">
    <location>
        <begin position="327"/>
        <end position="351"/>
    </location>
</feature>
<keyword evidence="5 9" id="KW-0812">Transmembrane</keyword>
<keyword evidence="11" id="KW-1185">Reference proteome</keyword>
<proteinExistence type="inferred from homology"/>
<evidence type="ECO:0000256" key="7">
    <source>
        <dbReference type="ARBA" id="ARBA00023136"/>
    </source>
</evidence>
<comment type="similarity">
    <text evidence="3">Belongs to the LptF/LptG family.</text>
</comment>
<keyword evidence="6 9" id="KW-1133">Transmembrane helix</keyword>
<dbReference type="PANTHER" id="PTHR33529:SF2">
    <property type="entry name" value="LIPOPOLYSACCHARIDE EXPORT SYSTEM PERMEASE PROTEIN LPTG"/>
    <property type="match status" value="1"/>
</dbReference>
<feature type="transmembrane region" description="Helical" evidence="9">
    <location>
        <begin position="59"/>
        <end position="79"/>
    </location>
</feature>
<sequence length="356" mass="39735">MILRRYIARRLVLGWLLALAVLAPVFGVISFIQELERTQLDYDALAVARYSLMTLPQQMLTLAPVIALLGTMAALSGLYRSHELTVMSCAGYPRSQLVEAILRPTILLMLLLWLAMETAVPSLQLAAEEQRHNLRYGNQVKISEGGIWAIDGRRYTRLGRITRGGEPGDIDIFEFDEDGQLLSAVHGRTASVLPKRRWLLHGVREKRLVDGDLVTRRRKEMTVENLWAQDELPTLSLPLETMRLSVLHGYADYLEQSGRPAQRYVSLFWEKLLMPLKVLAMVLLATPLSANSGSGRERSVGVKLGIGALVGILFFLVAQIIHALGQLLGLVPAVTALLPSVLVFICALMLLQRLRW</sequence>
<evidence type="ECO:0000256" key="9">
    <source>
        <dbReference type="SAM" id="Phobius"/>
    </source>
</evidence>
<comment type="function">
    <text evidence="1">Part of the ABC transporter complex LptBFG involved in the translocation of lipopolysaccharide (LPS) from the inner membrane to the outer membrane.</text>
</comment>
<evidence type="ECO:0000256" key="5">
    <source>
        <dbReference type="ARBA" id="ARBA00022692"/>
    </source>
</evidence>
<name>A0A4Z0LWS3_9GAMM</name>
<reference evidence="10 11" key="1">
    <citation type="submission" date="2019-04" db="EMBL/GenBank/DDBJ databases">
        <title>Taxonomy of novel Haliea sp. from mangrove soil of West Coast of India.</title>
        <authorList>
            <person name="Verma A."/>
            <person name="Kumar P."/>
            <person name="Krishnamurthi S."/>
        </authorList>
    </citation>
    <scope>NUCLEOTIDE SEQUENCE [LARGE SCALE GENOMIC DNA]</scope>
    <source>
        <strain evidence="10 11">SAOS-164</strain>
    </source>
</reference>
<evidence type="ECO:0000256" key="1">
    <source>
        <dbReference type="ARBA" id="ARBA00002265"/>
    </source>
</evidence>
<gene>
    <name evidence="10" type="primary">lptG</name>
    <name evidence="10" type="ORF">E4634_18320</name>
</gene>
<dbReference type="InterPro" id="IPR005495">
    <property type="entry name" value="LptG/LptF_permease"/>
</dbReference>
<comment type="subunit">
    <text evidence="8">Component of the lipopolysaccharide transport and assembly complex. The LptBFG transporter is composed of two ATP-binding proteins (LptB) and two transmembrane proteins (LptF and LptG).</text>
</comment>
<dbReference type="RefSeq" id="WP_135446113.1">
    <property type="nucleotide sequence ID" value="NZ_SRLE01000013.1"/>
</dbReference>
<dbReference type="GO" id="GO:0015920">
    <property type="term" value="P:lipopolysaccharide transport"/>
    <property type="evidence" value="ECO:0007669"/>
    <property type="project" value="TreeGrafter"/>
</dbReference>
<evidence type="ECO:0000256" key="2">
    <source>
        <dbReference type="ARBA" id="ARBA00004651"/>
    </source>
</evidence>
<dbReference type="InterPro" id="IPR030923">
    <property type="entry name" value="LptG"/>
</dbReference>
<comment type="subcellular location">
    <subcellularLocation>
        <location evidence="2">Cell membrane</location>
        <topology evidence="2">Multi-pass membrane protein</topology>
    </subcellularLocation>
</comment>
<dbReference type="GO" id="GO:0043190">
    <property type="term" value="C:ATP-binding cassette (ABC) transporter complex"/>
    <property type="evidence" value="ECO:0007669"/>
    <property type="project" value="InterPro"/>
</dbReference>
<evidence type="ECO:0000256" key="3">
    <source>
        <dbReference type="ARBA" id="ARBA00007725"/>
    </source>
</evidence>
<evidence type="ECO:0000256" key="4">
    <source>
        <dbReference type="ARBA" id="ARBA00022475"/>
    </source>
</evidence>
<comment type="caution">
    <text evidence="10">The sequence shown here is derived from an EMBL/GenBank/DDBJ whole genome shotgun (WGS) entry which is preliminary data.</text>
</comment>
<organism evidence="10 11">
    <name type="scientific">Mangrovimicrobium sediminis</name>
    <dbReference type="NCBI Taxonomy" id="2562682"/>
    <lineage>
        <taxon>Bacteria</taxon>
        <taxon>Pseudomonadati</taxon>
        <taxon>Pseudomonadota</taxon>
        <taxon>Gammaproteobacteria</taxon>
        <taxon>Cellvibrionales</taxon>
        <taxon>Halieaceae</taxon>
        <taxon>Mangrovimicrobium</taxon>
    </lineage>
</organism>
<evidence type="ECO:0000256" key="6">
    <source>
        <dbReference type="ARBA" id="ARBA00022989"/>
    </source>
</evidence>
<dbReference type="Proteomes" id="UP000298050">
    <property type="component" value="Unassembled WGS sequence"/>
</dbReference>
<dbReference type="NCBIfam" id="TIGR04408">
    <property type="entry name" value="LptG_lptG"/>
    <property type="match status" value="1"/>
</dbReference>
<accession>A0A4Z0LWS3</accession>
<dbReference type="PANTHER" id="PTHR33529">
    <property type="entry name" value="SLR0882 PROTEIN-RELATED"/>
    <property type="match status" value="1"/>
</dbReference>
<keyword evidence="4" id="KW-1003">Cell membrane</keyword>
<dbReference type="GO" id="GO:0055085">
    <property type="term" value="P:transmembrane transport"/>
    <property type="evidence" value="ECO:0007669"/>
    <property type="project" value="InterPro"/>
</dbReference>
<dbReference type="AlphaFoldDB" id="A0A4Z0LWS3"/>
<keyword evidence="7 9" id="KW-0472">Membrane</keyword>
<evidence type="ECO:0000313" key="10">
    <source>
        <dbReference type="EMBL" id="TGD71597.1"/>
    </source>
</evidence>
<evidence type="ECO:0000313" key="11">
    <source>
        <dbReference type="Proteomes" id="UP000298050"/>
    </source>
</evidence>